<sequence>MLLSLSLSAGSINAVPVDKISGGGEMARSIDGRPTTVPAIGWREAPSEFRHFNSGFRPEPMAHNRELRIDRRAQRPHTHSASLPPRRNGCETCRLTIWR</sequence>
<evidence type="ECO:0000313" key="3">
    <source>
        <dbReference type="Proteomes" id="UP000276254"/>
    </source>
</evidence>
<protein>
    <submittedName>
        <fullName evidence="2">Uncharacterized protein</fullName>
    </submittedName>
</protein>
<evidence type="ECO:0000256" key="1">
    <source>
        <dbReference type="SAM" id="MobiDB-lite"/>
    </source>
</evidence>
<dbReference type="Proteomes" id="UP000276254">
    <property type="component" value="Chromosome"/>
</dbReference>
<keyword evidence="3" id="KW-1185">Reference proteome</keyword>
<reference evidence="2 3" key="1">
    <citation type="submission" date="2018-09" db="EMBL/GenBank/DDBJ databases">
        <title>Sphingomonas peninsula sp. nov., isolated from fildes peninsula, Antarctic soil.</title>
        <authorList>
            <person name="Yingchao G."/>
        </authorList>
    </citation>
    <scope>NUCLEOTIDE SEQUENCE [LARGE SCALE GENOMIC DNA]</scope>
    <source>
        <strain evidence="2 3">YZ-8</strain>
    </source>
</reference>
<name>A0A494TME9_SPHPE</name>
<feature type="region of interest" description="Disordered" evidence="1">
    <location>
        <begin position="16"/>
        <end position="35"/>
    </location>
</feature>
<accession>A0A494TME9</accession>
<organism evidence="2 3">
    <name type="scientific">Sphingomonas paeninsulae</name>
    <dbReference type="NCBI Taxonomy" id="2319844"/>
    <lineage>
        <taxon>Bacteria</taxon>
        <taxon>Pseudomonadati</taxon>
        <taxon>Pseudomonadota</taxon>
        <taxon>Alphaproteobacteria</taxon>
        <taxon>Sphingomonadales</taxon>
        <taxon>Sphingomonadaceae</taxon>
        <taxon>Sphingomonas</taxon>
    </lineage>
</organism>
<gene>
    <name evidence="2" type="ORF">D3Y57_14890</name>
</gene>
<evidence type="ECO:0000313" key="2">
    <source>
        <dbReference type="EMBL" id="AYJ86991.1"/>
    </source>
</evidence>
<dbReference type="EMBL" id="CP032829">
    <property type="protein sequence ID" value="AYJ86991.1"/>
    <property type="molecule type" value="Genomic_DNA"/>
</dbReference>
<dbReference type="AlphaFoldDB" id="A0A494TME9"/>
<dbReference type="KEGG" id="spha:D3Y57_14890"/>
<proteinExistence type="predicted"/>